<dbReference type="Pfam" id="PF00072">
    <property type="entry name" value="Response_reg"/>
    <property type="match status" value="1"/>
</dbReference>
<dbReference type="STRING" id="1128970.SAMN04487935_2079"/>
<dbReference type="PANTHER" id="PTHR43228">
    <property type="entry name" value="TWO-COMPONENT RESPONSE REGULATOR"/>
    <property type="match status" value="1"/>
</dbReference>
<keyword evidence="1" id="KW-0597">Phosphoprotein</keyword>
<dbReference type="Proteomes" id="UP000199580">
    <property type="component" value="Unassembled WGS sequence"/>
</dbReference>
<name>A0A1G8XVH8_9FLAO</name>
<sequence length="139" mass="15946">MEHSKPLKIFVADDDPDDREFLRFLFRKNEHFELMGCFSSSAEVMDEIVEKANIPDILLLDMYMPMMTGTEVLAELIAQNTAPKLFTFIISGTINEAEKEKFSNNPNVKFLLKPTTLEEINDLPGIILENLNHRNNTKV</sequence>
<dbReference type="InterPro" id="IPR052048">
    <property type="entry name" value="ST_Response_Regulator"/>
</dbReference>
<evidence type="ECO:0000313" key="3">
    <source>
        <dbReference type="EMBL" id="SDJ94476.1"/>
    </source>
</evidence>
<organism evidence="3 4">
    <name type="scientific">Flavobacterium noncentrifugens</name>
    <dbReference type="NCBI Taxonomy" id="1128970"/>
    <lineage>
        <taxon>Bacteria</taxon>
        <taxon>Pseudomonadati</taxon>
        <taxon>Bacteroidota</taxon>
        <taxon>Flavobacteriia</taxon>
        <taxon>Flavobacteriales</taxon>
        <taxon>Flavobacteriaceae</taxon>
        <taxon>Flavobacterium</taxon>
    </lineage>
</organism>
<dbReference type="AlphaFoldDB" id="A0A1G8XVH8"/>
<feature type="modified residue" description="4-aspartylphosphate" evidence="1">
    <location>
        <position position="61"/>
    </location>
</feature>
<dbReference type="Gene3D" id="3.40.50.2300">
    <property type="match status" value="1"/>
</dbReference>
<proteinExistence type="predicted"/>
<dbReference type="PANTHER" id="PTHR43228:SF1">
    <property type="entry name" value="TWO-COMPONENT RESPONSE REGULATOR ARR22"/>
    <property type="match status" value="1"/>
</dbReference>
<dbReference type="SUPFAM" id="SSF52172">
    <property type="entry name" value="CheY-like"/>
    <property type="match status" value="1"/>
</dbReference>
<dbReference type="PROSITE" id="PS50110">
    <property type="entry name" value="RESPONSE_REGULATORY"/>
    <property type="match status" value="1"/>
</dbReference>
<evidence type="ECO:0000259" key="2">
    <source>
        <dbReference type="PROSITE" id="PS50110"/>
    </source>
</evidence>
<dbReference type="EMBL" id="FNEZ01000003">
    <property type="protein sequence ID" value="SDJ94476.1"/>
    <property type="molecule type" value="Genomic_DNA"/>
</dbReference>
<dbReference type="InterPro" id="IPR011006">
    <property type="entry name" value="CheY-like_superfamily"/>
</dbReference>
<protein>
    <submittedName>
        <fullName evidence="3">Response regulator receiver domain-containing protein</fullName>
    </submittedName>
</protein>
<dbReference type="RefSeq" id="WP_091394918.1">
    <property type="nucleotide sequence ID" value="NZ_BKAI01000011.1"/>
</dbReference>
<keyword evidence="4" id="KW-1185">Reference proteome</keyword>
<dbReference type="SMART" id="SM00448">
    <property type="entry name" value="REC"/>
    <property type="match status" value="1"/>
</dbReference>
<dbReference type="OrthoDB" id="673128at2"/>
<reference evidence="3 4" key="1">
    <citation type="submission" date="2016-10" db="EMBL/GenBank/DDBJ databases">
        <authorList>
            <person name="de Groot N.N."/>
        </authorList>
    </citation>
    <scope>NUCLEOTIDE SEQUENCE [LARGE SCALE GENOMIC DNA]</scope>
    <source>
        <strain evidence="3 4">CGMCC 1.10076</strain>
    </source>
</reference>
<evidence type="ECO:0000256" key="1">
    <source>
        <dbReference type="PROSITE-ProRule" id="PRU00169"/>
    </source>
</evidence>
<feature type="domain" description="Response regulatory" evidence="2">
    <location>
        <begin position="8"/>
        <end position="128"/>
    </location>
</feature>
<evidence type="ECO:0000313" key="4">
    <source>
        <dbReference type="Proteomes" id="UP000199580"/>
    </source>
</evidence>
<accession>A0A1G8XVH8</accession>
<gene>
    <name evidence="3" type="ORF">SAMN04487935_2079</name>
</gene>
<dbReference type="InterPro" id="IPR001789">
    <property type="entry name" value="Sig_transdc_resp-reg_receiver"/>
</dbReference>
<dbReference type="GO" id="GO:0000160">
    <property type="term" value="P:phosphorelay signal transduction system"/>
    <property type="evidence" value="ECO:0007669"/>
    <property type="project" value="InterPro"/>
</dbReference>